<comment type="caution">
    <text evidence="1">The sequence shown here is derived from an EMBL/GenBank/DDBJ whole genome shotgun (WGS) entry which is preliminary data.</text>
</comment>
<name>A0A9P6IQB2_9FUNG</name>
<gene>
    <name evidence="1" type="ORF">BGZ65_012324</name>
</gene>
<sequence>LFAKIYRDQYSQLELLTKTKRAMERSIASRDNSDIGAVSTASLSFEILGELLDEIILDVVSEAHRDVKCMRSICPICKTK</sequence>
<dbReference type="Proteomes" id="UP000749646">
    <property type="component" value="Unassembled WGS sequence"/>
</dbReference>
<organism evidence="1 2">
    <name type="scientific">Modicella reniformis</name>
    <dbReference type="NCBI Taxonomy" id="1440133"/>
    <lineage>
        <taxon>Eukaryota</taxon>
        <taxon>Fungi</taxon>
        <taxon>Fungi incertae sedis</taxon>
        <taxon>Mucoromycota</taxon>
        <taxon>Mortierellomycotina</taxon>
        <taxon>Mortierellomycetes</taxon>
        <taxon>Mortierellales</taxon>
        <taxon>Mortierellaceae</taxon>
        <taxon>Modicella</taxon>
    </lineage>
</organism>
<evidence type="ECO:0000313" key="1">
    <source>
        <dbReference type="EMBL" id="KAF9944265.1"/>
    </source>
</evidence>
<keyword evidence="2" id="KW-1185">Reference proteome</keyword>
<reference evidence="1" key="1">
    <citation type="journal article" date="2020" name="Fungal Divers.">
        <title>Resolving the Mortierellaceae phylogeny through synthesis of multi-gene phylogenetics and phylogenomics.</title>
        <authorList>
            <person name="Vandepol N."/>
            <person name="Liber J."/>
            <person name="Desiro A."/>
            <person name="Na H."/>
            <person name="Kennedy M."/>
            <person name="Barry K."/>
            <person name="Grigoriev I.V."/>
            <person name="Miller A.N."/>
            <person name="O'Donnell K."/>
            <person name="Stajich J.E."/>
            <person name="Bonito G."/>
        </authorList>
    </citation>
    <scope>NUCLEOTIDE SEQUENCE</scope>
    <source>
        <strain evidence="1">MES-2147</strain>
    </source>
</reference>
<dbReference type="AlphaFoldDB" id="A0A9P6IQB2"/>
<dbReference type="EMBL" id="JAAAHW010008468">
    <property type="protein sequence ID" value="KAF9944265.1"/>
    <property type="molecule type" value="Genomic_DNA"/>
</dbReference>
<accession>A0A9P6IQB2</accession>
<protein>
    <submittedName>
        <fullName evidence="1">Uncharacterized protein</fullName>
    </submittedName>
</protein>
<feature type="non-terminal residue" evidence="1">
    <location>
        <position position="80"/>
    </location>
</feature>
<proteinExistence type="predicted"/>
<dbReference type="OrthoDB" id="21557at2759"/>
<evidence type="ECO:0000313" key="2">
    <source>
        <dbReference type="Proteomes" id="UP000749646"/>
    </source>
</evidence>